<dbReference type="GO" id="GO:0005654">
    <property type="term" value="C:nucleoplasm"/>
    <property type="evidence" value="ECO:0007669"/>
    <property type="project" value="TreeGrafter"/>
</dbReference>
<evidence type="ECO:0000256" key="7">
    <source>
        <dbReference type="ARBA" id="ARBA00073544"/>
    </source>
</evidence>
<dbReference type="PANTHER" id="PTHR23424">
    <property type="entry name" value="SERUM AMYLOID A"/>
    <property type="match status" value="1"/>
</dbReference>
<evidence type="ECO:0000256" key="6">
    <source>
        <dbReference type="ARBA" id="ARBA00069038"/>
    </source>
</evidence>
<dbReference type="InterPro" id="IPR011989">
    <property type="entry name" value="ARM-like"/>
</dbReference>
<keyword evidence="11" id="KW-1185">Reference proteome</keyword>
<comment type="caution">
    <text evidence="10">The sequence shown here is derived from an EMBL/GenBank/DDBJ whole genome shotgun (WGS) entry which is preliminary data.</text>
</comment>
<dbReference type="Proteomes" id="UP000527355">
    <property type="component" value="Unassembled WGS sequence"/>
</dbReference>
<dbReference type="Gene3D" id="1.25.10.10">
    <property type="entry name" value="Leucine-rich Repeat Variant"/>
    <property type="match status" value="1"/>
</dbReference>
<evidence type="ECO:0000256" key="8">
    <source>
        <dbReference type="ARBA" id="ARBA00079140"/>
    </source>
</evidence>
<evidence type="ECO:0000313" key="10">
    <source>
        <dbReference type="EMBL" id="KAF6325637.1"/>
    </source>
</evidence>
<dbReference type="InterPro" id="IPR016024">
    <property type="entry name" value="ARM-type_fold"/>
</dbReference>
<evidence type="ECO:0000256" key="3">
    <source>
        <dbReference type="ARBA" id="ARBA00023242"/>
    </source>
</evidence>
<feature type="compositionally biased region" description="Pro residues" evidence="9">
    <location>
        <begin position="1"/>
        <end position="11"/>
    </location>
</feature>
<evidence type="ECO:0000256" key="2">
    <source>
        <dbReference type="ARBA" id="ARBA00022553"/>
    </source>
</evidence>
<proteinExistence type="inferred from homology"/>
<dbReference type="EMBL" id="JABWUV010000010">
    <property type="protein sequence ID" value="KAF6325637.1"/>
    <property type="molecule type" value="Genomic_DNA"/>
</dbReference>
<evidence type="ECO:0000256" key="1">
    <source>
        <dbReference type="ARBA" id="ARBA00004123"/>
    </source>
</evidence>
<sequence length="468" mass="52792">MDRNPSPPPTPPRDEDEEEGAGGDCIGSTVYSKHWLFGVLSGLIQMVSPENTKSSSDDEEQQMELDEEMENEICRVWDMSMDEDVALFLQEFNAPDIFMGVLAKSKCPRLREICVGILGNMACFQEICVSISRDKNLGQVLLHCLYDSDPPTLLETSRLLLTCLSQTEVASVWVGRIQEHPAIYDSICFIMSSSTNVDLLVKVGEVVDKLFDLDEKLMLEWIRNGAVQPQGQPQEDSEDQRVFRIVPCVLEAAKQVRSENLEGLDVYMHILQLLTTVDDGMQAIVQCPDTGKDTWNLLFDLVCHEFCQSDDPPIILQEQKTVLASIFSVLSAIYASKVEQEYLKVEKGNLIRVLQNVEHCQKKPENSAESNTEETKKFDLTQDYFHLEILKDISCEFLSNIFQALTKETVTKGLKEGQLSKQKCSCAFQNLLPSYSPVVEDFLKILYEVDKTLAGDLEESFPSLKVQT</sequence>
<dbReference type="PANTHER" id="PTHR23424:SF23">
    <property type="entry name" value="PROTEIN SAAL1"/>
    <property type="match status" value="1"/>
</dbReference>
<dbReference type="AlphaFoldDB" id="A0A7J7VK78"/>
<accession>A0A7J7VK78</accession>
<comment type="similarity">
    <text evidence="4">Belongs to the SAAL1 family.</text>
</comment>
<evidence type="ECO:0000256" key="4">
    <source>
        <dbReference type="ARBA" id="ARBA00038401"/>
    </source>
</evidence>
<keyword evidence="2" id="KW-0597">Phosphoprotein</keyword>
<evidence type="ECO:0000256" key="9">
    <source>
        <dbReference type="SAM" id="MobiDB-lite"/>
    </source>
</evidence>
<comment type="subcellular location">
    <subcellularLocation>
        <location evidence="1">Nucleus</location>
    </subcellularLocation>
</comment>
<dbReference type="InterPro" id="IPR052464">
    <property type="entry name" value="Synovial_Prolif_Regulator"/>
</dbReference>
<dbReference type="VEuPathDB" id="HostDB:GeneID_118664892"/>
<gene>
    <name evidence="10" type="ORF">mMyoMyo1_017008</name>
</gene>
<reference evidence="10 11" key="1">
    <citation type="journal article" date="2020" name="Nature">
        <title>Six reference-quality genomes reveal evolution of bat adaptations.</title>
        <authorList>
            <person name="Jebb D."/>
            <person name="Huang Z."/>
            <person name="Pippel M."/>
            <person name="Hughes G.M."/>
            <person name="Lavrichenko K."/>
            <person name="Devanna P."/>
            <person name="Winkler S."/>
            <person name="Jermiin L.S."/>
            <person name="Skirmuntt E.C."/>
            <person name="Katzourakis A."/>
            <person name="Burkitt-Gray L."/>
            <person name="Ray D.A."/>
            <person name="Sullivan K.A.M."/>
            <person name="Roscito J.G."/>
            <person name="Kirilenko B.M."/>
            <person name="Davalos L.M."/>
            <person name="Corthals A.P."/>
            <person name="Power M.L."/>
            <person name="Jones G."/>
            <person name="Ransome R.D."/>
            <person name="Dechmann D.K.N."/>
            <person name="Locatelli A.G."/>
            <person name="Puechmaille S.J."/>
            <person name="Fedrigo O."/>
            <person name="Jarvis E.D."/>
            <person name="Hiller M."/>
            <person name="Vernes S.C."/>
            <person name="Myers E.W."/>
            <person name="Teeling E.C."/>
        </authorList>
    </citation>
    <scope>NUCLEOTIDE SEQUENCE [LARGE SCALE GENOMIC DNA]</scope>
    <source>
        <strain evidence="10">MMyoMyo1</strain>
        <tissue evidence="10">Flight muscle</tissue>
    </source>
</reference>
<feature type="region of interest" description="Disordered" evidence="9">
    <location>
        <begin position="1"/>
        <end position="24"/>
    </location>
</feature>
<dbReference type="FunFam" id="1.25.10.10:FF:000298">
    <property type="entry name" value="Serum amyloid A like 1"/>
    <property type="match status" value="1"/>
</dbReference>
<evidence type="ECO:0000313" key="11">
    <source>
        <dbReference type="Proteomes" id="UP000527355"/>
    </source>
</evidence>
<protein>
    <recommendedName>
        <fullName evidence="7">Protein SAAL1</fullName>
    </recommendedName>
    <alternativeName>
        <fullName evidence="6">Protein saal1</fullName>
    </alternativeName>
    <alternativeName>
        <fullName evidence="8">Synoviocyte proliferation-associated in collagen-induced arthritis protein 1</fullName>
    </alternativeName>
</protein>
<organism evidence="10 11">
    <name type="scientific">Myotis myotis</name>
    <name type="common">Greater mouse-eared bat</name>
    <name type="synonym">Vespertilio myotis</name>
    <dbReference type="NCBI Taxonomy" id="51298"/>
    <lineage>
        <taxon>Eukaryota</taxon>
        <taxon>Metazoa</taxon>
        <taxon>Chordata</taxon>
        <taxon>Craniata</taxon>
        <taxon>Vertebrata</taxon>
        <taxon>Euteleostomi</taxon>
        <taxon>Mammalia</taxon>
        <taxon>Eutheria</taxon>
        <taxon>Laurasiatheria</taxon>
        <taxon>Chiroptera</taxon>
        <taxon>Yangochiroptera</taxon>
        <taxon>Vespertilionidae</taxon>
        <taxon>Myotis</taxon>
    </lineage>
</organism>
<dbReference type="GO" id="GO:1901647">
    <property type="term" value="P:positive regulation of synoviocyte proliferation"/>
    <property type="evidence" value="ECO:0007669"/>
    <property type="project" value="TreeGrafter"/>
</dbReference>
<dbReference type="SUPFAM" id="SSF48371">
    <property type="entry name" value="ARM repeat"/>
    <property type="match status" value="1"/>
</dbReference>
<comment type="function">
    <text evidence="5">Plays a role in promoting the proliferation of synovial fibroblasts in response to pro-inflammatory stimuli.</text>
</comment>
<name>A0A7J7VK78_MYOMY</name>
<keyword evidence="3" id="KW-0539">Nucleus</keyword>
<evidence type="ECO:0000256" key="5">
    <source>
        <dbReference type="ARBA" id="ARBA00057763"/>
    </source>
</evidence>